<dbReference type="GO" id="GO:0005230">
    <property type="term" value="F:extracellular ligand-gated monoatomic ion channel activity"/>
    <property type="evidence" value="ECO:0007669"/>
    <property type="project" value="InterPro"/>
</dbReference>
<accession>A0A0M3I7P4</accession>
<feature type="transmembrane region" description="Helical" evidence="2">
    <location>
        <begin position="199"/>
        <end position="217"/>
    </location>
</feature>
<keyword evidence="2" id="KW-1133">Transmembrane helix</keyword>
<dbReference type="Gene3D" id="2.70.170.10">
    <property type="entry name" value="Neurotransmitter-gated ion-channel ligand-binding domain"/>
    <property type="match status" value="1"/>
</dbReference>
<comment type="subcellular location">
    <subcellularLocation>
        <location evidence="1">Membrane</location>
        <topology evidence="1">Multi-pass membrane protein</topology>
    </subcellularLocation>
</comment>
<keyword evidence="2" id="KW-0812">Transmembrane</keyword>
<keyword evidence="2" id="KW-0472">Membrane</keyword>
<dbReference type="AlphaFoldDB" id="A0A0M3I7P4"/>
<evidence type="ECO:0000256" key="2">
    <source>
        <dbReference type="SAM" id="Phobius"/>
    </source>
</evidence>
<reference evidence="4" key="1">
    <citation type="submission" date="2016-05" db="UniProtKB">
        <authorList>
            <consortium name="WormBaseParasite"/>
        </authorList>
    </citation>
    <scope>IDENTIFICATION</scope>
</reference>
<evidence type="ECO:0000313" key="3">
    <source>
        <dbReference type="Proteomes" id="UP000036681"/>
    </source>
</evidence>
<dbReference type="InterPro" id="IPR038050">
    <property type="entry name" value="Neuro_actylchol_rec"/>
</dbReference>
<dbReference type="Proteomes" id="UP000036681">
    <property type="component" value="Unplaced"/>
</dbReference>
<sequence length="314" mass="35139">MRRYDKRIRSFAEDNQPVIVEVTIVMAILTELNFVCSHLQFLLLWAGKSHVYRTADIRRRLLSYIARLKVRSDGSIKLNIPQFVTCLYRPNIDPFSCDTQFCVIAQASPLLNIGEMDINATNPPMDSYFAGNAEWEIANVSVRHIRIIEDGEYRSEASWPPSVKTYSSLKILSAVAHCFCPKDPLNCFPFCCRTSALQVSLGLGSLLAMTVLLDIVASAMPKSSSIPLLGYYIVAVILLCAVAVGVSMASLAISRQLIQNSKKCLTDLHTTWFSLLRKQTSASHARRTLLKSLVTLRVAKNKSALQFLKFLVKF</sequence>
<protein>
    <submittedName>
        <fullName evidence="4">Neur_chan_LBD domain-containing protein</fullName>
    </submittedName>
</protein>
<evidence type="ECO:0000313" key="4">
    <source>
        <dbReference type="WBParaSite" id="ALUE_0001323901-mRNA-1"/>
    </source>
</evidence>
<dbReference type="GO" id="GO:0016020">
    <property type="term" value="C:membrane"/>
    <property type="evidence" value="ECO:0007669"/>
    <property type="project" value="UniProtKB-SubCell"/>
</dbReference>
<dbReference type="InterPro" id="IPR036734">
    <property type="entry name" value="Neur_chan_lig-bd_sf"/>
</dbReference>
<dbReference type="SUPFAM" id="SSF90112">
    <property type="entry name" value="Neurotransmitter-gated ion-channel transmembrane pore"/>
    <property type="match status" value="1"/>
</dbReference>
<dbReference type="InterPro" id="IPR036719">
    <property type="entry name" value="Neuro-gated_channel_TM_sf"/>
</dbReference>
<keyword evidence="3" id="KW-1185">Reference proteome</keyword>
<dbReference type="SUPFAM" id="SSF63712">
    <property type="entry name" value="Nicotinic receptor ligand binding domain-like"/>
    <property type="match status" value="1"/>
</dbReference>
<proteinExistence type="predicted"/>
<dbReference type="Gene3D" id="1.20.58.390">
    <property type="entry name" value="Neurotransmitter-gated ion-channel transmembrane domain"/>
    <property type="match status" value="1"/>
</dbReference>
<evidence type="ECO:0000256" key="1">
    <source>
        <dbReference type="ARBA" id="ARBA00004141"/>
    </source>
</evidence>
<organism evidence="3 4">
    <name type="scientific">Ascaris lumbricoides</name>
    <name type="common">Giant roundworm</name>
    <dbReference type="NCBI Taxonomy" id="6252"/>
    <lineage>
        <taxon>Eukaryota</taxon>
        <taxon>Metazoa</taxon>
        <taxon>Ecdysozoa</taxon>
        <taxon>Nematoda</taxon>
        <taxon>Chromadorea</taxon>
        <taxon>Rhabditida</taxon>
        <taxon>Spirurina</taxon>
        <taxon>Ascaridomorpha</taxon>
        <taxon>Ascaridoidea</taxon>
        <taxon>Ascarididae</taxon>
        <taxon>Ascaris</taxon>
    </lineage>
</organism>
<dbReference type="WBParaSite" id="ALUE_0001323901-mRNA-1">
    <property type="protein sequence ID" value="ALUE_0001323901-mRNA-1"/>
    <property type="gene ID" value="ALUE_0001323901"/>
</dbReference>
<name>A0A0M3I7P4_ASCLU</name>
<feature type="transmembrane region" description="Helical" evidence="2">
    <location>
        <begin position="229"/>
        <end position="253"/>
    </location>
</feature>